<dbReference type="Gene3D" id="1.20.930.40">
    <property type="entry name" value="Transferrin receptor-like, dimerisation domain"/>
    <property type="match status" value="1"/>
</dbReference>
<evidence type="ECO:0000259" key="1">
    <source>
        <dbReference type="Pfam" id="PF04253"/>
    </source>
</evidence>
<dbReference type="InterPro" id="IPR036757">
    <property type="entry name" value="TFR-like_dimer_dom_sf"/>
</dbReference>
<name>A0A819Z8H2_9BILA</name>
<protein>
    <recommendedName>
        <fullName evidence="1">Transferrin receptor-like dimerisation domain-containing protein</fullName>
    </recommendedName>
</protein>
<dbReference type="GO" id="GO:0004180">
    <property type="term" value="F:carboxypeptidase activity"/>
    <property type="evidence" value="ECO:0007669"/>
    <property type="project" value="TreeGrafter"/>
</dbReference>
<dbReference type="SUPFAM" id="SSF47672">
    <property type="entry name" value="Transferrin receptor-like dimerisation domain"/>
    <property type="match status" value="1"/>
</dbReference>
<reference evidence="2" key="1">
    <citation type="submission" date="2021-02" db="EMBL/GenBank/DDBJ databases">
        <authorList>
            <person name="Nowell W R."/>
        </authorList>
    </citation>
    <scope>NUCLEOTIDE SEQUENCE</scope>
</reference>
<accession>A0A819Z8H2</accession>
<dbReference type="Pfam" id="PF04253">
    <property type="entry name" value="TFR_dimer"/>
    <property type="match status" value="1"/>
</dbReference>
<evidence type="ECO:0000313" key="3">
    <source>
        <dbReference type="Proteomes" id="UP000663868"/>
    </source>
</evidence>
<dbReference type="PANTHER" id="PTHR10404:SF46">
    <property type="entry name" value="VACUOLAR PROTEIN SORTING-ASSOCIATED PROTEIN 70"/>
    <property type="match status" value="1"/>
</dbReference>
<dbReference type="InterPro" id="IPR039373">
    <property type="entry name" value="Peptidase_M28B"/>
</dbReference>
<dbReference type="InterPro" id="IPR007365">
    <property type="entry name" value="TFR-like_dimer_dom"/>
</dbReference>
<evidence type="ECO:0000313" key="2">
    <source>
        <dbReference type="EMBL" id="CAF4159897.1"/>
    </source>
</evidence>
<gene>
    <name evidence="2" type="ORF">KXQ929_LOCUS37749</name>
</gene>
<sequence>EIYSFNFFSPYIIRAYNDQLLQLERAFLNPLGQDSDHTDLKHIIYAPSKTNQYDVLGFPAIIDAIASGNKTEINNQIAIATFFVRGALSTLKEFDNFFS</sequence>
<dbReference type="EMBL" id="CAJOBB010006412">
    <property type="protein sequence ID" value="CAF4159897.1"/>
    <property type="molecule type" value="Genomic_DNA"/>
</dbReference>
<dbReference type="Proteomes" id="UP000663868">
    <property type="component" value="Unassembled WGS sequence"/>
</dbReference>
<feature type="domain" description="Transferrin receptor-like dimerisation" evidence="1">
    <location>
        <begin position="10"/>
        <end position="92"/>
    </location>
</feature>
<comment type="caution">
    <text evidence="2">The sequence shown here is derived from an EMBL/GenBank/DDBJ whole genome shotgun (WGS) entry which is preliminary data.</text>
</comment>
<dbReference type="PANTHER" id="PTHR10404">
    <property type="entry name" value="N-ACETYLATED-ALPHA-LINKED ACIDIC DIPEPTIDASE"/>
    <property type="match status" value="1"/>
</dbReference>
<dbReference type="AlphaFoldDB" id="A0A819Z8H2"/>
<feature type="non-terminal residue" evidence="2">
    <location>
        <position position="1"/>
    </location>
</feature>
<proteinExistence type="predicted"/>
<organism evidence="2 3">
    <name type="scientific">Adineta steineri</name>
    <dbReference type="NCBI Taxonomy" id="433720"/>
    <lineage>
        <taxon>Eukaryota</taxon>
        <taxon>Metazoa</taxon>
        <taxon>Spiralia</taxon>
        <taxon>Gnathifera</taxon>
        <taxon>Rotifera</taxon>
        <taxon>Eurotatoria</taxon>
        <taxon>Bdelloidea</taxon>
        <taxon>Adinetida</taxon>
        <taxon>Adinetidae</taxon>
        <taxon>Adineta</taxon>
    </lineage>
</organism>